<comment type="caution">
    <text evidence="1">The sequence shown here is derived from an EMBL/GenBank/DDBJ whole genome shotgun (WGS) entry which is preliminary data.</text>
</comment>
<protein>
    <recommendedName>
        <fullName evidence="2">Bacteriocin</fullName>
    </recommendedName>
</protein>
<proteinExistence type="predicted"/>
<dbReference type="EMBL" id="VSSQ01024491">
    <property type="protein sequence ID" value="MPM72034.1"/>
    <property type="molecule type" value="Genomic_DNA"/>
</dbReference>
<evidence type="ECO:0008006" key="2">
    <source>
        <dbReference type="Google" id="ProtNLM"/>
    </source>
</evidence>
<organism evidence="1">
    <name type="scientific">bioreactor metagenome</name>
    <dbReference type="NCBI Taxonomy" id="1076179"/>
    <lineage>
        <taxon>unclassified sequences</taxon>
        <taxon>metagenomes</taxon>
        <taxon>ecological metagenomes</taxon>
    </lineage>
</organism>
<sequence>MNKNLMLLQSVIKLNKSEMKSVKGGVSVDEYCANLQTIARDRYAIEEWTSGQWDAWDNAWSTHCIN</sequence>
<evidence type="ECO:0000313" key="1">
    <source>
        <dbReference type="EMBL" id="MPM72034.1"/>
    </source>
</evidence>
<gene>
    <name evidence="1" type="ORF">SDC9_119007</name>
</gene>
<reference evidence="1" key="1">
    <citation type="submission" date="2019-08" db="EMBL/GenBank/DDBJ databases">
        <authorList>
            <person name="Kucharzyk K."/>
            <person name="Murdoch R.W."/>
            <person name="Higgins S."/>
            <person name="Loffler F."/>
        </authorList>
    </citation>
    <scope>NUCLEOTIDE SEQUENCE</scope>
</reference>
<accession>A0A645C987</accession>
<dbReference type="AlphaFoldDB" id="A0A645C987"/>
<name>A0A645C987_9ZZZZ</name>